<dbReference type="PANTHER" id="PTHR24379">
    <property type="entry name" value="KRAB AND ZINC FINGER DOMAIN-CONTAINING"/>
    <property type="match status" value="1"/>
</dbReference>
<evidence type="ECO:0000256" key="3">
    <source>
        <dbReference type="ARBA" id="ARBA00022737"/>
    </source>
</evidence>
<keyword evidence="5" id="KW-0862">Zinc</keyword>
<feature type="domain" description="C2H2-type" evidence="9">
    <location>
        <begin position="191"/>
        <end position="219"/>
    </location>
</feature>
<evidence type="ECO:0000256" key="7">
    <source>
        <dbReference type="ARBA" id="ARBA00023242"/>
    </source>
</evidence>
<sequence>MEQHQQPLNSDKDSQNSTRCRLCTDRCPPNNARWNRDFREKLQDVICEWISVGQYHHADSVCDQCRSTIEEFHQYKKSGREIIQLKRCPKPVAIKAKSVPITADGDTTPQELINGLPKKQYFKQNRVRNGLRYDVRCYVCEAVVPRRRFDGHMNRHKGLKPYPCAHCEERFPCRQNLIHHTARKHADGEAMPCPDCDQVFTNRIAFMDHRARKHAERKYVCQVCGFKCRRPHLLKSHMRIHSQRRDLVCHLCGKSFKWKMALSVHLRTHTGEAPYACHVCTDPPRKFVHRNMYVDHMRRLHLGEPIARLGSSKDASTG</sequence>
<feature type="domain" description="C2H2-type" evidence="9">
    <location>
        <begin position="219"/>
        <end position="246"/>
    </location>
</feature>
<evidence type="ECO:0000259" key="9">
    <source>
        <dbReference type="PROSITE" id="PS50157"/>
    </source>
</evidence>
<accession>A0A8D8A869</accession>
<organism evidence="10">
    <name type="scientific">Culex pipiens</name>
    <name type="common">House mosquito</name>
    <dbReference type="NCBI Taxonomy" id="7175"/>
    <lineage>
        <taxon>Eukaryota</taxon>
        <taxon>Metazoa</taxon>
        <taxon>Ecdysozoa</taxon>
        <taxon>Arthropoda</taxon>
        <taxon>Hexapoda</taxon>
        <taxon>Insecta</taxon>
        <taxon>Pterygota</taxon>
        <taxon>Neoptera</taxon>
        <taxon>Endopterygota</taxon>
        <taxon>Diptera</taxon>
        <taxon>Nematocera</taxon>
        <taxon>Culicoidea</taxon>
        <taxon>Culicidae</taxon>
        <taxon>Culicinae</taxon>
        <taxon>Culicini</taxon>
        <taxon>Culex</taxon>
        <taxon>Culex</taxon>
    </lineage>
</organism>
<reference evidence="10" key="1">
    <citation type="submission" date="2021-05" db="EMBL/GenBank/DDBJ databases">
        <authorList>
            <person name="Alioto T."/>
            <person name="Alioto T."/>
            <person name="Gomez Garrido J."/>
        </authorList>
    </citation>
    <scope>NUCLEOTIDE SEQUENCE</scope>
</reference>
<dbReference type="PROSITE" id="PS50157">
    <property type="entry name" value="ZINC_FINGER_C2H2_2"/>
    <property type="match status" value="4"/>
</dbReference>
<evidence type="ECO:0000256" key="2">
    <source>
        <dbReference type="ARBA" id="ARBA00022723"/>
    </source>
</evidence>
<dbReference type="GO" id="GO:0008270">
    <property type="term" value="F:zinc ion binding"/>
    <property type="evidence" value="ECO:0007669"/>
    <property type="project" value="UniProtKB-KW"/>
</dbReference>
<dbReference type="InterPro" id="IPR036236">
    <property type="entry name" value="Znf_C2H2_sf"/>
</dbReference>
<keyword evidence="3" id="KW-0677">Repeat</keyword>
<dbReference type="Gene3D" id="3.30.160.60">
    <property type="entry name" value="Classic Zinc Finger"/>
    <property type="match status" value="4"/>
</dbReference>
<dbReference type="EMBL" id="HBUE01020212">
    <property type="protein sequence ID" value="CAG6452184.1"/>
    <property type="molecule type" value="Transcribed_RNA"/>
</dbReference>
<keyword evidence="4 8" id="KW-0863">Zinc-finger</keyword>
<dbReference type="AlphaFoldDB" id="A0A8D8A869"/>
<name>A0A8D8A869_CULPI</name>
<dbReference type="PROSITE" id="PS00028">
    <property type="entry name" value="ZINC_FINGER_C2H2_1"/>
    <property type="match status" value="4"/>
</dbReference>
<evidence type="ECO:0000256" key="6">
    <source>
        <dbReference type="ARBA" id="ARBA00023125"/>
    </source>
</evidence>
<dbReference type="FunFam" id="3.30.160.60:FF:001450">
    <property type="entry name" value="zinc finger protein 774"/>
    <property type="match status" value="1"/>
</dbReference>
<evidence type="ECO:0000256" key="1">
    <source>
        <dbReference type="ARBA" id="ARBA00004123"/>
    </source>
</evidence>
<comment type="subcellular location">
    <subcellularLocation>
        <location evidence="1">Nucleus</location>
    </subcellularLocation>
</comment>
<proteinExistence type="predicted"/>
<evidence type="ECO:0000256" key="5">
    <source>
        <dbReference type="ARBA" id="ARBA00022833"/>
    </source>
</evidence>
<dbReference type="PANTHER" id="PTHR24379:SF121">
    <property type="entry name" value="C2H2-TYPE DOMAIN-CONTAINING PROTEIN"/>
    <property type="match status" value="1"/>
</dbReference>
<evidence type="ECO:0000256" key="8">
    <source>
        <dbReference type="PROSITE-ProRule" id="PRU00042"/>
    </source>
</evidence>
<feature type="domain" description="C2H2-type" evidence="9">
    <location>
        <begin position="247"/>
        <end position="274"/>
    </location>
</feature>
<dbReference type="GO" id="GO:0003677">
    <property type="term" value="F:DNA binding"/>
    <property type="evidence" value="ECO:0007669"/>
    <property type="project" value="UniProtKB-KW"/>
</dbReference>
<evidence type="ECO:0000256" key="4">
    <source>
        <dbReference type="ARBA" id="ARBA00022771"/>
    </source>
</evidence>
<protein>
    <submittedName>
        <fullName evidence="10">Zinc finger protein 497</fullName>
    </submittedName>
</protein>
<feature type="domain" description="C2H2-type" evidence="9">
    <location>
        <begin position="162"/>
        <end position="190"/>
    </location>
</feature>
<dbReference type="GO" id="GO:0005634">
    <property type="term" value="C:nucleus"/>
    <property type="evidence" value="ECO:0007669"/>
    <property type="project" value="UniProtKB-SubCell"/>
</dbReference>
<dbReference type="SMART" id="SM00355">
    <property type="entry name" value="ZnF_C2H2"/>
    <property type="match status" value="6"/>
</dbReference>
<keyword evidence="6" id="KW-0238">DNA-binding</keyword>
<dbReference type="SUPFAM" id="SSF57667">
    <property type="entry name" value="beta-beta-alpha zinc fingers"/>
    <property type="match status" value="3"/>
</dbReference>
<keyword evidence="2" id="KW-0479">Metal-binding</keyword>
<keyword evidence="7" id="KW-0539">Nucleus</keyword>
<evidence type="ECO:0000313" key="10">
    <source>
        <dbReference type="EMBL" id="CAG6452184.1"/>
    </source>
</evidence>
<dbReference type="InterPro" id="IPR013087">
    <property type="entry name" value="Znf_C2H2_type"/>
</dbReference>
<dbReference type="Pfam" id="PF00096">
    <property type="entry name" value="zf-C2H2"/>
    <property type="match status" value="3"/>
</dbReference>